<dbReference type="Pfam" id="PF00550">
    <property type="entry name" value="PP-binding"/>
    <property type="match status" value="1"/>
</dbReference>
<organism evidence="2 3">
    <name type="scientific">Rheinheimera maricola</name>
    <dbReference type="NCBI Taxonomy" id="2793282"/>
    <lineage>
        <taxon>Bacteria</taxon>
        <taxon>Pseudomonadati</taxon>
        <taxon>Pseudomonadota</taxon>
        <taxon>Gammaproteobacteria</taxon>
        <taxon>Chromatiales</taxon>
        <taxon>Chromatiaceae</taxon>
        <taxon>Rheinheimera</taxon>
    </lineage>
</organism>
<evidence type="ECO:0000259" key="1">
    <source>
        <dbReference type="PROSITE" id="PS50075"/>
    </source>
</evidence>
<gene>
    <name evidence="2" type="ORF">I4W93_001900</name>
</gene>
<reference evidence="2 3" key="1">
    <citation type="submission" date="2020-12" db="EMBL/GenBank/DDBJ databases">
        <authorList>
            <person name="Ruan W."/>
            <person name="Khan S.A."/>
            <person name="Jeon C.O."/>
        </authorList>
    </citation>
    <scope>NUCLEOTIDE SEQUENCE [LARGE SCALE GENOMIC DNA]</scope>
    <source>
        <strain evidence="2 3">MA-13</strain>
    </source>
</reference>
<dbReference type="InterPro" id="IPR036736">
    <property type="entry name" value="ACP-like_sf"/>
</dbReference>
<dbReference type="InterPro" id="IPR009081">
    <property type="entry name" value="PP-bd_ACP"/>
</dbReference>
<evidence type="ECO:0000313" key="2">
    <source>
        <dbReference type="EMBL" id="MBZ9610340.1"/>
    </source>
</evidence>
<accession>A0ABS7X5C4</accession>
<dbReference type="RefSeq" id="WP_205310122.1">
    <property type="nucleotide sequence ID" value="NZ_JAERPS020000001.1"/>
</dbReference>
<dbReference type="SUPFAM" id="SSF47336">
    <property type="entry name" value="ACP-like"/>
    <property type="match status" value="1"/>
</dbReference>
<dbReference type="PROSITE" id="PS50075">
    <property type="entry name" value="CARRIER"/>
    <property type="match status" value="1"/>
</dbReference>
<feature type="domain" description="Carrier" evidence="1">
    <location>
        <begin position="4"/>
        <end position="81"/>
    </location>
</feature>
<name>A0ABS7X5C4_9GAMM</name>
<dbReference type="Gene3D" id="1.10.1200.10">
    <property type="entry name" value="ACP-like"/>
    <property type="match status" value="1"/>
</dbReference>
<dbReference type="EMBL" id="JAERPS020000001">
    <property type="protein sequence ID" value="MBZ9610340.1"/>
    <property type="molecule type" value="Genomic_DNA"/>
</dbReference>
<proteinExistence type="predicted"/>
<sequence>MRASLLNEIEETVVSAIEMHTAYRPTREDFAKPLKHFGLTSVQGMLLIGELEDTYNIDVQHDFLLGNDTLAAFSQRIYELVKG</sequence>
<dbReference type="Proteomes" id="UP000663814">
    <property type="component" value="Unassembled WGS sequence"/>
</dbReference>
<reference evidence="2 3" key="2">
    <citation type="submission" date="2021-08" db="EMBL/GenBank/DDBJ databases">
        <title>Rheinheimera aquimaris sp. nov., isolated from seawater of the East Sea in Korea.</title>
        <authorList>
            <person name="Kim K.H."/>
            <person name="Wenting R."/>
            <person name="Kim K.R."/>
            <person name="Jeon C.O."/>
        </authorList>
    </citation>
    <scope>NUCLEOTIDE SEQUENCE [LARGE SCALE GENOMIC DNA]</scope>
    <source>
        <strain evidence="2 3">MA-13</strain>
    </source>
</reference>
<protein>
    <submittedName>
        <fullName evidence="2">Acyl carrier protein</fullName>
    </submittedName>
</protein>
<evidence type="ECO:0000313" key="3">
    <source>
        <dbReference type="Proteomes" id="UP000663814"/>
    </source>
</evidence>
<comment type="caution">
    <text evidence="2">The sequence shown here is derived from an EMBL/GenBank/DDBJ whole genome shotgun (WGS) entry which is preliminary data.</text>
</comment>
<keyword evidence="3" id="KW-1185">Reference proteome</keyword>